<dbReference type="InterPro" id="IPR036691">
    <property type="entry name" value="Endo/exonu/phosph_ase_sf"/>
</dbReference>
<dbReference type="Gene3D" id="3.60.10.10">
    <property type="entry name" value="Endonuclease/exonuclease/phosphatase"/>
    <property type="match status" value="1"/>
</dbReference>
<keyword evidence="1" id="KW-1133">Transmembrane helix</keyword>
<proteinExistence type="predicted"/>
<dbReference type="EMBL" id="JBBPBN010000023">
    <property type="protein sequence ID" value="KAK9011645.1"/>
    <property type="molecule type" value="Genomic_DNA"/>
</dbReference>
<sequence>MSILSWNIRGLGKKESVRALRNAGVKFKPSIIFLSETKKKKRYLEKIKMKMKLDESFHVEPIGLAGGLALWWSNEVNISVLNYGKNFIDTKVSLNNGEEWFMTFIYGPPYVQEKQGFWDSLSSLRDNSSERWCLIGESNIVAKPEEKLGGYSLMLPKQNGSMILWIILVYLNFRLKGVLSRGQTIGVKMMLYLKNWIVFLSLLNGVILSLERLEFWMQPLLQIMPQLSYS</sequence>
<keyword evidence="3" id="KW-1185">Reference proteome</keyword>
<reference evidence="2 3" key="1">
    <citation type="journal article" date="2024" name="G3 (Bethesda)">
        <title>Genome assembly of Hibiscus sabdariffa L. provides insights into metabolisms of medicinal natural products.</title>
        <authorList>
            <person name="Kim T."/>
        </authorList>
    </citation>
    <scope>NUCLEOTIDE SEQUENCE [LARGE SCALE GENOMIC DNA]</scope>
    <source>
        <strain evidence="2">TK-2024</strain>
        <tissue evidence="2">Old leaves</tissue>
    </source>
</reference>
<evidence type="ECO:0000256" key="1">
    <source>
        <dbReference type="SAM" id="Phobius"/>
    </source>
</evidence>
<accession>A0ABR2RFL5</accession>
<name>A0ABR2RFL5_9ROSI</name>
<dbReference type="PANTHER" id="PTHR35218">
    <property type="entry name" value="RNASE H DOMAIN-CONTAINING PROTEIN"/>
    <property type="match status" value="1"/>
</dbReference>
<dbReference type="Proteomes" id="UP001396334">
    <property type="component" value="Unassembled WGS sequence"/>
</dbReference>
<evidence type="ECO:0000313" key="3">
    <source>
        <dbReference type="Proteomes" id="UP001396334"/>
    </source>
</evidence>
<comment type="caution">
    <text evidence="2">The sequence shown here is derived from an EMBL/GenBank/DDBJ whole genome shotgun (WGS) entry which is preliminary data.</text>
</comment>
<evidence type="ECO:0008006" key="4">
    <source>
        <dbReference type="Google" id="ProtNLM"/>
    </source>
</evidence>
<organism evidence="2 3">
    <name type="scientific">Hibiscus sabdariffa</name>
    <name type="common">roselle</name>
    <dbReference type="NCBI Taxonomy" id="183260"/>
    <lineage>
        <taxon>Eukaryota</taxon>
        <taxon>Viridiplantae</taxon>
        <taxon>Streptophyta</taxon>
        <taxon>Embryophyta</taxon>
        <taxon>Tracheophyta</taxon>
        <taxon>Spermatophyta</taxon>
        <taxon>Magnoliopsida</taxon>
        <taxon>eudicotyledons</taxon>
        <taxon>Gunneridae</taxon>
        <taxon>Pentapetalae</taxon>
        <taxon>rosids</taxon>
        <taxon>malvids</taxon>
        <taxon>Malvales</taxon>
        <taxon>Malvaceae</taxon>
        <taxon>Malvoideae</taxon>
        <taxon>Hibiscus</taxon>
    </lineage>
</organism>
<dbReference type="SUPFAM" id="SSF56219">
    <property type="entry name" value="DNase I-like"/>
    <property type="match status" value="1"/>
</dbReference>
<feature type="transmembrane region" description="Helical" evidence="1">
    <location>
        <begin position="191"/>
        <end position="210"/>
    </location>
</feature>
<protein>
    <recommendedName>
        <fullName evidence="4">Endonuclease/exonuclease/phosphatase domain-containing protein</fullName>
    </recommendedName>
</protein>
<keyword evidence="1" id="KW-0812">Transmembrane</keyword>
<evidence type="ECO:0000313" key="2">
    <source>
        <dbReference type="EMBL" id="KAK9011645.1"/>
    </source>
</evidence>
<gene>
    <name evidence="2" type="ORF">V6N11_044491</name>
</gene>
<keyword evidence="1" id="KW-0472">Membrane</keyword>
<feature type="transmembrane region" description="Helical" evidence="1">
    <location>
        <begin position="162"/>
        <end position="179"/>
    </location>
</feature>
<dbReference type="PANTHER" id="PTHR35218:SF9">
    <property type="entry name" value="ENDONUCLEASE_EXONUCLEASE_PHOSPHATASE DOMAIN-CONTAINING PROTEIN"/>
    <property type="match status" value="1"/>
</dbReference>